<name>A0ABN9WDM4_9DINO</name>
<evidence type="ECO:0000313" key="3">
    <source>
        <dbReference type="Proteomes" id="UP001189429"/>
    </source>
</evidence>
<protein>
    <submittedName>
        <fullName evidence="2">Uncharacterized protein</fullName>
    </submittedName>
</protein>
<accession>A0ABN9WDM4</accession>
<reference evidence="2" key="1">
    <citation type="submission" date="2023-10" db="EMBL/GenBank/DDBJ databases">
        <authorList>
            <person name="Chen Y."/>
            <person name="Shah S."/>
            <person name="Dougan E. K."/>
            <person name="Thang M."/>
            <person name="Chan C."/>
        </authorList>
    </citation>
    <scope>NUCLEOTIDE SEQUENCE [LARGE SCALE GENOMIC DNA]</scope>
</reference>
<feature type="region of interest" description="Disordered" evidence="1">
    <location>
        <begin position="156"/>
        <end position="178"/>
    </location>
</feature>
<gene>
    <name evidence="2" type="ORF">PCOR1329_LOCUS66383</name>
</gene>
<proteinExistence type="predicted"/>
<feature type="compositionally biased region" description="Low complexity" evidence="1">
    <location>
        <begin position="26"/>
        <end position="64"/>
    </location>
</feature>
<dbReference type="EMBL" id="CAUYUJ010018547">
    <property type="protein sequence ID" value="CAK0884431.1"/>
    <property type="molecule type" value="Genomic_DNA"/>
</dbReference>
<keyword evidence="3" id="KW-1185">Reference proteome</keyword>
<feature type="compositionally biased region" description="Polar residues" evidence="1">
    <location>
        <begin position="68"/>
        <end position="78"/>
    </location>
</feature>
<organism evidence="2 3">
    <name type="scientific">Prorocentrum cordatum</name>
    <dbReference type="NCBI Taxonomy" id="2364126"/>
    <lineage>
        <taxon>Eukaryota</taxon>
        <taxon>Sar</taxon>
        <taxon>Alveolata</taxon>
        <taxon>Dinophyceae</taxon>
        <taxon>Prorocentrales</taxon>
        <taxon>Prorocentraceae</taxon>
        <taxon>Prorocentrum</taxon>
    </lineage>
</organism>
<feature type="region of interest" description="Disordered" evidence="1">
    <location>
        <begin position="26"/>
        <end position="85"/>
    </location>
</feature>
<comment type="caution">
    <text evidence="2">The sequence shown here is derived from an EMBL/GenBank/DDBJ whole genome shotgun (WGS) entry which is preliminary data.</text>
</comment>
<dbReference type="Proteomes" id="UP001189429">
    <property type="component" value="Unassembled WGS sequence"/>
</dbReference>
<evidence type="ECO:0000256" key="1">
    <source>
        <dbReference type="SAM" id="MobiDB-lite"/>
    </source>
</evidence>
<sequence length="268" mass="28325">MPDVAPAQRSGDYALRALRRAAQLHSARRAGLPAPDAALPGAAPAGCSRSGAAAAAGASQRQCPQPDAASTQGSQVPPDSTVPGLSASLLQQHGVFKVGGDFPPTLSTQAGEGYKQGGGLEPPTLDGPEEHWQERSFVMRDFLGGQTQVTQRLLGATGGLGSEPDTSAERILNSSDDEGTAASHEMFLRLVMTMKGVAQMIARGASQAAVWVQSIMARILEVKQFPHARAEFEEARAEWGRDITWCEMAAGEDFNVGVVWIIYLYKAP</sequence>
<evidence type="ECO:0000313" key="2">
    <source>
        <dbReference type="EMBL" id="CAK0884431.1"/>
    </source>
</evidence>